<feature type="compositionally biased region" description="Basic and acidic residues" evidence="1">
    <location>
        <begin position="17"/>
        <end position="27"/>
    </location>
</feature>
<keyword evidence="2" id="KW-0472">Membrane</keyword>
<name>A0ABN9RUQ3_9DINO</name>
<dbReference type="Proteomes" id="UP001189429">
    <property type="component" value="Unassembled WGS sequence"/>
</dbReference>
<gene>
    <name evidence="3" type="ORF">PCOR1329_LOCUS23184</name>
</gene>
<reference evidence="3" key="1">
    <citation type="submission" date="2023-10" db="EMBL/GenBank/DDBJ databases">
        <authorList>
            <person name="Chen Y."/>
            <person name="Shah S."/>
            <person name="Dougan E. K."/>
            <person name="Thang M."/>
            <person name="Chan C."/>
        </authorList>
    </citation>
    <scope>NUCLEOTIDE SEQUENCE [LARGE SCALE GENOMIC DNA]</scope>
</reference>
<accession>A0ABN9RUQ3</accession>
<evidence type="ECO:0000313" key="4">
    <source>
        <dbReference type="Proteomes" id="UP001189429"/>
    </source>
</evidence>
<keyword evidence="2" id="KW-1133">Transmembrane helix</keyword>
<dbReference type="EMBL" id="CAUYUJ010007818">
    <property type="protein sequence ID" value="CAK0822074.1"/>
    <property type="molecule type" value="Genomic_DNA"/>
</dbReference>
<evidence type="ECO:0008006" key="5">
    <source>
        <dbReference type="Google" id="ProtNLM"/>
    </source>
</evidence>
<evidence type="ECO:0000313" key="3">
    <source>
        <dbReference type="EMBL" id="CAK0822074.1"/>
    </source>
</evidence>
<organism evidence="3 4">
    <name type="scientific">Prorocentrum cordatum</name>
    <dbReference type="NCBI Taxonomy" id="2364126"/>
    <lineage>
        <taxon>Eukaryota</taxon>
        <taxon>Sar</taxon>
        <taxon>Alveolata</taxon>
        <taxon>Dinophyceae</taxon>
        <taxon>Prorocentrales</taxon>
        <taxon>Prorocentraceae</taxon>
        <taxon>Prorocentrum</taxon>
    </lineage>
</organism>
<evidence type="ECO:0000256" key="2">
    <source>
        <dbReference type="SAM" id="Phobius"/>
    </source>
</evidence>
<feature type="non-terminal residue" evidence="3">
    <location>
        <position position="1"/>
    </location>
</feature>
<proteinExistence type="predicted"/>
<dbReference type="InterPro" id="IPR039859">
    <property type="entry name" value="PFA4/ZDH16/20/ERF2-like"/>
</dbReference>
<feature type="transmembrane region" description="Helical" evidence="2">
    <location>
        <begin position="103"/>
        <end position="126"/>
    </location>
</feature>
<dbReference type="PANTHER" id="PTHR12246">
    <property type="entry name" value="PALMITOYLTRANSFERASE ZDHHC16"/>
    <property type="match status" value="1"/>
</dbReference>
<keyword evidence="2" id="KW-0812">Transmembrane</keyword>
<comment type="caution">
    <text evidence="3">The sequence shown here is derived from an EMBL/GenBank/DDBJ whole genome shotgun (WGS) entry which is preliminary data.</text>
</comment>
<evidence type="ECO:0000256" key="1">
    <source>
        <dbReference type="SAM" id="MobiDB-lite"/>
    </source>
</evidence>
<feature type="non-terminal residue" evidence="3">
    <location>
        <position position="206"/>
    </location>
</feature>
<protein>
    <recommendedName>
        <fullName evidence="5">Protein S-acyltransferase</fullName>
    </recommendedName>
</protein>
<feature type="region of interest" description="Disordered" evidence="1">
    <location>
        <begin position="1"/>
        <end position="53"/>
    </location>
</feature>
<sequence>LHGPRPRAPRLPAARQEALRRVPRAEARQVPPLQRLRPVRPEHGPPLPLPQRMHRLPEPEVFLPAALPRPLLHQHPIFVAVFSVPELVRRLAEVGDAEASRGLAFWCSTAAVFTSWAVLAALAYPLGMFTLYHFRAVVRNSTTIEDMQHGEQHQSPYDTGWGQNLMQVFGAQLLLWLLPVRCQWLEPLGDGVTWRKNTGQVRPTAP</sequence>
<keyword evidence="4" id="KW-1185">Reference proteome</keyword>